<dbReference type="RefSeq" id="WP_092631386.1">
    <property type="nucleotide sequence ID" value="NZ_FNQT01000001.1"/>
</dbReference>
<accession>A0A1H3W900</accession>
<dbReference type="STRING" id="555874.SAMN04488065_0666"/>
<proteinExistence type="predicted"/>
<keyword evidence="2" id="KW-1185">Reference proteome</keyword>
<evidence type="ECO:0000313" key="1">
    <source>
        <dbReference type="EMBL" id="SDZ83567.1"/>
    </source>
</evidence>
<reference evidence="1 2" key="1">
    <citation type="submission" date="2016-10" db="EMBL/GenBank/DDBJ databases">
        <authorList>
            <person name="de Groot N.N."/>
        </authorList>
    </citation>
    <scope>NUCLEOTIDE SEQUENCE [LARGE SCALE GENOMIC DNA]</scope>
    <source>
        <strain evidence="1 2">CGMCC 1.8712</strain>
    </source>
</reference>
<dbReference type="EMBL" id="FNQT01000001">
    <property type="protein sequence ID" value="SDZ83567.1"/>
    <property type="molecule type" value="Genomic_DNA"/>
</dbReference>
<dbReference type="OrthoDB" id="304916at2157"/>
<sequence length="243" mass="26822">MVCKVDTLLERYALPIHDPAYDSVDEYLVARWTGRDGHNAEGYKPLTEWFNKQVLRRRYDAHGRDVTSVHLDREYELVTGDASAEREELAADLAADGLDIDRLADELVSWSTMRHHLKDCLDATKEPATASTDWQTNTVEMATTQAAEKTRSVLSSLASTGRLPDAEGADVDVQVELRCPDCSASASFQTAVERGYVCETHAEETNRERVSERSAAALFGVFEGSRALLNGPYLADVLAVVGL</sequence>
<gene>
    <name evidence="1" type="ORF">SAMN04488065_0666</name>
</gene>
<dbReference type="Pfam" id="PF21811">
    <property type="entry name" value="RdfA"/>
    <property type="match status" value="1"/>
</dbReference>
<organism evidence="1 2">
    <name type="scientific">Haloplanus vescus</name>
    <dbReference type="NCBI Taxonomy" id="555874"/>
    <lineage>
        <taxon>Archaea</taxon>
        <taxon>Methanobacteriati</taxon>
        <taxon>Methanobacteriota</taxon>
        <taxon>Stenosarchaea group</taxon>
        <taxon>Halobacteria</taxon>
        <taxon>Halobacteriales</taxon>
        <taxon>Haloferacaceae</taxon>
        <taxon>Haloplanus</taxon>
    </lineage>
</organism>
<dbReference type="Proteomes" id="UP000236755">
    <property type="component" value="Unassembled WGS sequence"/>
</dbReference>
<dbReference type="AlphaFoldDB" id="A0A1H3W900"/>
<evidence type="ECO:0000313" key="2">
    <source>
        <dbReference type="Proteomes" id="UP000236755"/>
    </source>
</evidence>
<name>A0A1H3W900_9EURY</name>
<dbReference type="InterPro" id="IPR048925">
    <property type="entry name" value="RdfA"/>
</dbReference>
<protein>
    <submittedName>
        <fullName evidence="1">Uncharacterized protein</fullName>
    </submittedName>
</protein>